<proteinExistence type="predicted"/>
<keyword evidence="3" id="KW-1185">Reference proteome</keyword>
<dbReference type="Proteomes" id="UP001162480">
    <property type="component" value="Chromosome 17"/>
</dbReference>
<dbReference type="AlphaFoldDB" id="A0AA36BJB6"/>
<evidence type="ECO:0000313" key="2">
    <source>
        <dbReference type="EMBL" id="CAI9735490.1"/>
    </source>
</evidence>
<protein>
    <submittedName>
        <fullName evidence="2">Uncharacterized protein</fullName>
    </submittedName>
</protein>
<accession>A0AA36BJB6</accession>
<evidence type="ECO:0000256" key="1">
    <source>
        <dbReference type="SAM" id="Phobius"/>
    </source>
</evidence>
<gene>
    <name evidence="2" type="ORF">OCTVUL_1B019326</name>
</gene>
<keyword evidence="1" id="KW-0472">Membrane</keyword>
<keyword evidence="1" id="KW-0812">Transmembrane</keyword>
<evidence type="ECO:0000313" key="3">
    <source>
        <dbReference type="Proteomes" id="UP001162480"/>
    </source>
</evidence>
<dbReference type="EMBL" id="OX597830">
    <property type="protein sequence ID" value="CAI9735490.1"/>
    <property type="molecule type" value="Genomic_DNA"/>
</dbReference>
<reference evidence="2" key="1">
    <citation type="submission" date="2023-08" db="EMBL/GenBank/DDBJ databases">
        <authorList>
            <person name="Alioto T."/>
            <person name="Alioto T."/>
            <person name="Gomez Garrido J."/>
        </authorList>
    </citation>
    <scope>NUCLEOTIDE SEQUENCE</scope>
</reference>
<keyword evidence="1" id="KW-1133">Transmembrane helix</keyword>
<name>A0AA36BJB6_OCTVU</name>
<feature type="transmembrane region" description="Helical" evidence="1">
    <location>
        <begin position="238"/>
        <end position="255"/>
    </location>
</feature>
<organism evidence="2 3">
    <name type="scientific">Octopus vulgaris</name>
    <name type="common">Common octopus</name>
    <dbReference type="NCBI Taxonomy" id="6645"/>
    <lineage>
        <taxon>Eukaryota</taxon>
        <taxon>Metazoa</taxon>
        <taxon>Spiralia</taxon>
        <taxon>Lophotrochozoa</taxon>
        <taxon>Mollusca</taxon>
        <taxon>Cephalopoda</taxon>
        <taxon>Coleoidea</taxon>
        <taxon>Octopodiformes</taxon>
        <taxon>Octopoda</taxon>
        <taxon>Incirrata</taxon>
        <taxon>Octopodidae</taxon>
        <taxon>Octopus</taxon>
    </lineage>
</organism>
<sequence>MNCQRNVIICKGRAPRTSKLQKPRPLKRETLNGTQNGNIFCGGFYLLSPTDPDVDLNNHIPSTSTNGKLCERKIILQNVLQNKANFVIQRSLSHEPLSESSSSVLKCNGPRSAGCVNSSRSVFFGDVKENKYHSLTDVLHLMNDILPEISSQEKLKCKLSRQKLLHLSTSPSSQKPPKDWMQLRLEFPDLFNLENLTYVDPTDQEYWLEQLESRNKRPVINILELNEKFFLMRRYKKTLKCLIIGCGNLFSIIIAEKKPLRK</sequence>